<keyword evidence="3 6" id="KW-0812">Transmembrane</keyword>
<feature type="transmembrane region" description="Helical" evidence="6">
    <location>
        <begin position="183"/>
        <end position="206"/>
    </location>
</feature>
<organism evidence="7 8">
    <name type="scientific">Halopseudomonas pertucinogena</name>
    <dbReference type="NCBI Taxonomy" id="86175"/>
    <lineage>
        <taxon>Bacteria</taxon>
        <taxon>Pseudomonadati</taxon>
        <taxon>Pseudomonadota</taxon>
        <taxon>Gammaproteobacteria</taxon>
        <taxon>Pseudomonadales</taxon>
        <taxon>Pseudomonadaceae</taxon>
        <taxon>Halopseudomonas</taxon>
    </lineage>
</organism>
<name>A0ABQ2CSG5_9GAMM</name>
<dbReference type="InterPro" id="IPR019108">
    <property type="entry name" value="Caa3_assmbl_CtaG-rel"/>
</dbReference>
<keyword evidence="8" id="KW-1185">Reference proteome</keyword>
<comment type="caution">
    <text evidence="7">The sequence shown here is derived from an EMBL/GenBank/DDBJ whole genome shotgun (WGS) entry which is preliminary data.</text>
</comment>
<feature type="transmembrane region" description="Helical" evidence="6">
    <location>
        <begin position="42"/>
        <end position="64"/>
    </location>
</feature>
<dbReference type="Proteomes" id="UP000633263">
    <property type="component" value="Unassembled WGS sequence"/>
</dbReference>
<evidence type="ECO:0008006" key="9">
    <source>
        <dbReference type="Google" id="ProtNLM"/>
    </source>
</evidence>
<evidence type="ECO:0000256" key="4">
    <source>
        <dbReference type="ARBA" id="ARBA00022989"/>
    </source>
</evidence>
<evidence type="ECO:0000313" key="8">
    <source>
        <dbReference type="Proteomes" id="UP000633263"/>
    </source>
</evidence>
<dbReference type="Pfam" id="PF09678">
    <property type="entry name" value="Caa3_CtaG"/>
    <property type="match status" value="1"/>
</dbReference>
<keyword evidence="2" id="KW-1003">Cell membrane</keyword>
<dbReference type="EMBL" id="BMNN01000003">
    <property type="protein sequence ID" value="GGJ01628.1"/>
    <property type="molecule type" value="Genomic_DNA"/>
</dbReference>
<evidence type="ECO:0000256" key="1">
    <source>
        <dbReference type="ARBA" id="ARBA00004651"/>
    </source>
</evidence>
<gene>
    <name evidence="7" type="ORF">GCM10009083_18030</name>
</gene>
<reference evidence="8" key="1">
    <citation type="journal article" date="2019" name="Int. J. Syst. Evol. Microbiol.">
        <title>The Global Catalogue of Microorganisms (GCM) 10K type strain sequencing project: providing services to taxonomists for standard genome sequencing and annotation.</title>
        <authorList>
            <consortium name="The Broad Institute Genomics Platform"/>
            <consortium name="The Broad Institute Genome Sequencing Center for Infectious Disease"/>
            <person name="Wu L."/>
            <person name="Ma J."/>
        </authorList>
    </citation>
    <scope>NUCLEOTIDE SEQUENCE [LARGE SCALE GENOMIC DNA]</scope>
    <source>
        <strain evidence="8">JCM 11590</strain>
    </source>
</reference>
<proteinExistence type="predicted"/>
<dbReference type="RefSeq" id="WP_188636294.1">
    <property type="nucleotide sequence ID" value="NZ_BMNN01000003.1"/>
</dbReference>
<feature type="transmembrane region" description="Helical" evidence="6">
    <location>
        <begin position="226"/>
        <end position="244"/>
    </location>
</feature>
<sequence length="259" mass="28598">MAAEHRLFALWLLGLTLLFTTGYLVGMSRQSRRGRDWPLWRLVFWLAGTLVLVAAASPGAMRWAHADLRWHMGQHLLLGMLAPLLLVLSAPVTLMLRSVPVTWARVVVACLQSDLARFLCHPITTLMLNIGGMYLLYGTALYAASLQSPALHHLLHLHFILAGYLFCQAVLGGPDRMAARHGAGLRLGVLLAAIAFHSLLGKLAYGYLWPAGLRQPAEQVRSAAQLMYYGGDLVEMLMLVLLLLGGRLTRRQPLPLVRV</sequence>
<keyword evidence="4 6" id="KW-1133">Transmembrane helix</keyword>
<accession>A0ABQ2CSG5</accession>
<keyword evidence="5 6" id="KW-0472">Membrane</keyword>
<evidence type="ECO:0000256" key="3">
    <source>
        <dbReference type="ARBA" id="ARBA00022692"/>
    </source>
</evidence>
<feature type="transmembrane region" description="Helical" evidence="6">
    <location>
        <begin position="76"/>
        <end position="96"/>
    </location>
</feature>
<evidence type="ECO:0000256" key="2">
    <source>
        <dbReference type="ARBA" id="ARBA00022475"/>
    </source>
</evidence>
<evidence type="ECO:0000256" key="5">
    <source>
        <dbReference type="ARBA" id="ARBA00023136"/>
    </source>
</evidence>
<comment type="subcellular location">
    <subcellularLocation>
        <location evidence="1">Cell membrane</location>
        <topology evidence="1">Multi-pass membrane protein</topology>
    </subcellularLocation>
</comment>
<evidence type="ECO:0000313" key="7">
    <source>
        <dbReference type="EMBL" id="GGJ01628.1"/>
    </source>
</evidence>
<feature type="transmembrane region" description="Helical" evidence="6">
    <location>
        <begin position="126"/>
        <end position="144"/>
    </location>
</feature>
<feature type="transmembrane region" description="Helical" evidence="6">
    <location>
        <begin position="150"/>
        <end position="171"/>
    </location>
</feature>
<protein>
    <recommendedName>
        <fullName evidence="9">Cytochrome c oxidase assembly protein</fullName>
    </recommendedName>
</protein>
<evidence type="ECO:0000256" key="6">
    <source>
        <dbReference type="SAM" id="Phobius"/>
    </source>
</evidence>